<organism evidence="1 2">
    <name type="scientific">Nicotiana sylvestris</name>
    <name type="common">Wood tobacco</name>
    <name type="synonym">South American tobacco</name>
    <dbReference type="NCBI Taxonomy" id="4096"/>
    <lineage>
        <taxon>Eukaryota</taxon>
        <taxon>Viridiplantae</taxon>
        <taxon>Streptophyta</taxon>
        <taxon>Embryophyta</taxon>
        <taxon>Tracheophyta</taxon>
        <taxon>Spermatophyta</taxon>
        <taxon>Magnoliopsida</taxon>
        <taxon>eudicotyledons</taxon>
        <taxon>Gunneridae</taxon>
        <taxon>Pentapetalae</taxon>
        <taxon>asterids</taxon>
        <taxon>lamiids</taxon>
        <taxon>Solanales</taxon>
        <taxon>Solanaceae</taxon>
        <taxon>Nicotianoideae</taxon>
        <taxon>Nicotianeae</taxon>
        <taxon>Nicotiana</taxon>
    </lineage>
</organism>
<dbReference type="InterPro" id="IPR036691">
    <property type="entry name" value="Endo/exonu/phosph_ase_sf"/>
</dbReference>
<accession>A0A1U7XE39</accession>
<dbReference type="SUPFAM" id="SSF56219">
    <property type="entry name" value="DNase I-like"/>
    <property type="match status" value="1"/>
</dbReference>
<name>A0A1U7XE39_NICSY</name>
<dbReference type="AlphaFoldDB" id="A0A1U7XE39"/>
<evidence type="ECO:0000313" key="2">
    <source>
        <dbReference type="RefSeq" id="XP_009784720.1"/>
    </source>
</evidence>
<evidence type="ECO:0000313" key="1">
    <source>
        <dbReference type="Proteomes" id="UP000189701"/>
    </source>
</evidence>
<dbReference type="PANTHER" id="PTHR33710">
    <property type="entry name" value="BNAC02G09200D PROTEIN"/>
    <property type="match status" value="1"/>
</dbReference>
<feature type="non-terminal residue" evidence="2">
    <location>
        <position position="173"/>
    </location>
</feature>
<dbReference type="RefSeq" id="XP_009784720.1">
    <property type="nucleotide sequence ID" value="XM_009786418.1"/>
</dbReference>
<dbReference type="Proteomes" id="UP000189701">
    <property type="component" value="Unplaced"/>
</dbReference>
<protein>
    <submittedName>
        <fullName evidence="2">Uncharacterized protein LOC104233110</fullName>
    </submittedName>
</protein>
<reference evidence="1" key="1">
    <citation type="journal article" date="2013" name="Genome Biol.">
        <title>Reference genomes and transcriptomes of Nicotiana sylvestris and Nicotiana tomentosiformis.</title>
        <authorList>
            <person name="Sierro N."/>
            <person name="Battey J.N."/>
            <person name="Ouadi S."/>
            <person name="Bovet L."/>
            <person name="Goepfert S."/>
            <person name="Bakaher N."/>
            <person name="Peitsch M.C."/>
            <person name="Ivanov N.V."/>
        </authorList>
    </citation>
    <scope>NUCLEOTIDE SEQUENCE [LARGE SCALE GENOMIC DNA]</scope>
</reference>
<reference evidence="2" key="2">
    <citation type="submission" date="2025-08" db="UniProtKB">
        <authorList>
            <consortium name="RefSeq"/>
        </authorList>
    </citation>
    <scope>IDENTIFICATION</scope>
    <source>
        <tissue evidence="2">Leaf</tissue>
    </source>
</reference>
<sequence length="173" mass="19970">MIEDCGLVDLCFYGPKYTWSNGTGQGSIIWKRLDRGIVNDQRLAACPTTTVSHLASTGSYHNPLLMEINVRQDTGNKYFRFLNFWIDNVNFKPFVKDIWDKQVNRSVMWVFHQKLKALCTGISKWSRQEYGDISMNPTSSARPDGFNGKFYQSYWDIIKNDLLNIVLDFFGGC</sequence>
<proteinExistence type="predicted"/>
<gene>
    <name evidence="2" type="primary">LOC104233110</name>
</gene>
<dbReference type="eggNOG" id="KOG1075">
    <property type="taxonomic scope" value="Eukaryota"/>
</dbReference>
<keyword evidence="1" id="KW-1185">Reference proteome</keyword>
<dbReference type="PANTHER" id="PTHR33710:SF54">
    <property type="entry name" value="NON-LTR RETROELEMENT REVERSE TRANSCRIPTASE"/>
    <property type="match status" value="1"/>
</dbReference>